<feature type="transmembrane region" description="Helical" evidence="1">
    <location>
        <begin position="42"/>
        <end position="61"/>
    </location>
</feature>
<dbReference type="AlphaFoldDB" id="A0A1V9F2S0"/>
<accession>A0A1V9F2S0</accession>
<evidence type="ECO:0000256" key="1">
    <source>
        <dbReference type="SAM" id="Phobius"/>
    </source>
</evidence>
<keyword evidence="1" id="KW-1133">Transmembrane helix</keyword>
<organism evidence="2 3">
    <name type="scientific">Niastella populi</name>
    <dbReference type="NCBI Taxonomy" id="550983"/>
    <lineage>
        <taxon>Bacteria</taxon>
        <taxon>Pseudomonadati</taxon>
        <taxon>Bacteroidota</taxon>
        <taxon>Chitinophagia</taxon>
        <taxon>Chitinophagales</taxon>
        <taxon>Chitinophagaceae</taxon>
        <taxon>Niastella</taxon>
    </lineage>
</organism>
<sequence>MFLQANIEQVVKPPVVRYKLHSGESRLPLSARAQNKPIKKQPATFTVMVLPCILLYASNLFTFL</sequence>
<proteinExistence type="predicted"/>
<keyword evidence="3" id="KW-1185">Reference proteome</keyword>
<evidence type="ECO:0000313" key="2">
    <source>
        <dbReference type="EMBL" id="OQP52733.1"/>
    </source>
</evidence>
<keyword evidence="1" id="KW-0472">Membrane</keyword>
<protein>
    <submittedName>
        <fullName evidence="2">Uncharacterized protein</fullName>
    </submittedName>
</protein>
<keyword evidence="1" id="KW-0812">Transmembrane</keyword>
<evidence type="ECO:0000313" key="3">
    <source>
        <dbReference type="Proteomes" id="UP000192276"/>
    </source>
</evidence>
<dbReference type="EMBL" id="LWBP01000212">
    <property type="protein sequence ID" value="OQP52733.1"/>
    <property type="molecule type" value="Genomic_DNA"/>
</dbReference>
<dbReference type="Proteomes" id="UP000192276">
    <property type="component" value="Unassembled WGS sequence"/>
</dbReference>
<comment type="caution">
    <text evidence="2">The sequence shown here is derived from an EMBL/GenBank/DDBJ whole genome shotgun (WGS) entry which is preliminary data.</text>
</comment>
<reference evidence="3" key="1">
    <citation type="submission" date="2016-04" db="EMBL/GenBank/DDBJ databases">
        <authorList>
            <person name="Chen L."/>
            <person name="Zhuang W."/>
            <person name="Wang G."/>
        </authorList>
    </citation>
    <scope>NUCLEOTIDE SEQUENCE [LARGE SCALE GENOMIC DNA]</scope>
    <source>
        <strain evidence="3">208</strain>
    </source>
</reference>
<name>A0A1V9F2S0_9BACT</name>
<gene>
    <name evidence="2" type="ORF">A4R26_28305</name>
</gene>